<proteinExistence type="predicted"/>
<sequence length="87" mass="9881">MHYDPLVQYELRKCKSLQRASQLMYDQARIKAVLYADHPLVKAQAVDWQESAASVSQQARRSYELAEALSRLMTEGEHGQSQGCLPT</sequence>
<gene>
    <name evidence="1" type="ORF">UFOVP238_7</name>
</gene>
<name>A0A6J7WR53_9CAUD</name>
<evidence type="ECO:0000313" key="1">
    <source>
        <dbReference type="EMBL" id="CAB5220250.1"/>
    </source>
</evidence>
<organism evidence="1">
    <name type="scientific">uncultured Caudovirales phage</name>
    <dbReference type="NCBI Taxonomy" id="2100421"/>
    <lineage>
        <taxon>Viruses</taxon>
        <taxon>Duplodnaviria</taxon>
        <taxon>Heunggongvirae</taxon>
        <taxon>Uroviricota</taxon>
        <taxon>Caudoviricetes</taxon>
        <taxon>Peduoviridae</taxon>
        <taxon>Maltschvirus</taxon>
        <taxon>Maltschvirus maltsch</taxon>
    </lineage>
</organism>
<accession>A0A6J7WR53</accession>
<dbReference type="EMBL" id="LR798283">
    <property type="protein sequence ID" value="CAB5220250.1"/>
    <property type="molecule type" value="Genomic_DNA"/>
</dbReference>
<protein>
    <submittedName>
        <fullName evidence="1">Uncharacterized protein</fullName>
    </submittedName>
</protein>
<reference evidence="1" key="1">
    <citation type="submission" date="2020-05" db="EMBL/GenBank/DDBJ databases">
        <authorList>
            <person name="Chiriac C."/>
            <person name="Salcher M."/>
            <person name="Ghai R."/>
            <person name="Kavagutti S V."/>
        </authorList>
    </citation>
    <scope>NUCLEOTIDE SEQUENCE</scope>
</reference>